<protein>
    <submittedName>
        <fullName evidence="1">Uncharacterized protein</fullName>
    </submittedName>
</protein>
<reference evidence="1" key="2">
    <citation type="journal article" date="2015" name="Data Brief">
        <title>Shoot transcriptome of the giant reed, Arundo donax.</title>
        <authorList>
            <person name="Barrero R.A."/>
            <person name="Guerrero F.D."/>
            <person name="Moolhuijzen P."/>
            <person name="Goolsby J.A."/>
            <person name="Tidwell J."/>
            <person name="Bellgard S.E."/>
            <person name="Bellgard M.I."/>
        </authorList>
    </citation>
    <scope>NUCLEOTIDE SEQUENCE</scope>
    <source>
        <tissue evidence="1">Shoot tissue taken approximately 20 cm above the soil surface</tissue>
    </source>
</reference>
<dbReference type="EMBL" id="GBRH01250055">
    <property type="protein sequence ID" value="JAD47840.1"/>
    <property type="molecule type" value="Transcribed_RNA"/>
</dbReference>
<organism evidence="1">
    <name type="scientific">Arundo donax</name>
    <name type="common">Giant reed</name>
    <name type="synonym">Donax arundinaceus</name>
    <dbReference type="NCBI Taxonomy" id="35708"/>
    <lineage>
        <taxon>Eukaryota</taxon>
        <taxon>Viridiplantae</taxon>
        <taxon>Streptophyta</taxon>
        <taxon>Embryophyta</taxon>
        <taxon>Tracheophyta</taxon>
        <taxon>Spermatophyta</taxon>
        <taxon>Magnoliopsida</taxon>
        <taxon>Liliopsida</taxon>
        <taxon>Poales</taxon>
        <taxon>Poaceae</taxon>
        <taxon>PACMAD clade</taxon>
        <taxon>Arundinoideae</taxon>
        <taxon>Arundineae</taxon>
        <taxon>Arundo</taxon>
    </lineage>
</organism>
<evidence type="ECO:0000313" key="1">
    <source>
        <dbReference type="EMBL" id="JAD47840.1"/>
    </source>
</evidence>
<sequence>MLIFCAFFCYSNIHSQMCMENIAVFWFLTLTRPVSSAFDIFDMWTMDLVL</sequence>
<accession>A0A0A9AFX1</accession>
<dbReference type="AlphaFoldDB" id="A0A0A9AFX1"/>
<name>A0A0A9AFX1_ARUDO</name>
<reference evidence="1" key="1">
    <citation type="submission" date="2014-09" db="EMBL/GenBank/DDBJ databases">
        <authorList>
            <person name="Magalhaes I.L.F."/>
            <person name="Oliveira U."/>
            <person name="Santos F.R."/>
            <person name="Vidigal T.H.D.A."/>
            <person name="Brescovit A.D."/>
            <person name="Santos A.J."/>
        </authorList>
    </citation>
    <scope>NUCLEOTIDE SEQUENCE</scope>
    <source>
        <tissue evidence="1">Shoot tissue taken approximately 20 cm above the soil surface</tissue>
    </source>
</reference>
<proteinExistence type="predicted"/>